<name>A0A975GQA8_9BACT</name>
<dbReference type="NCBIfam" id="NF033520">
    <property type="entry name" value="transpos_IS982"/>
    <property type="match status" value="1"/>
</dbReference>
<dbReference type="SUPFAM" id="SSF103190">
    <property type="entry name" value="Sensory domain-like"/>
    <property type="match status" value="1"/>
</dbReference>
<protein>
    <submittedName>
        <fullName evidence="2">Transposase DDE domain-containing protein</fullName>
    </submittedName>
</protein>
<evidence type="ECO:0000259" key="1">
    <source>
        <dbReference type="Pfam" id="PF13612"/>
    </source>
</evidence>
<dbReference type="RefSeq" id="WP_207683376.1">
    <property type="nucleotide sequence ID" value="NZ_CP061800.1"/>
</dbReference>
<dbReference type="KEGG" id="dmm:dnm_048000"/>
<dbReference type="InterPro" id="IPR029151">
    <property type="entry name" value="Sensor-like_sf"/>
</dbReference>
<reference evidence="2" key="1">
    <citation type="journal article" date="2021" name="Microb. Physiol.">
        <title>Proteogenomic Insights into the Physiology of Marine, Sulfate-Reducing, Filamentous Desulfonema limicola and Desulfonema magnum.</title>
        <authorList>
            <person name="Schnaars V."/>
            <person name="Wohlbrand L."/>
            <person name="Scheve S."/>
            <person name="Hinrichs C."/>
            <person name="Reinhardt R."/>
            <person name="Rabus R."/>
        </authorList>
    </citation>
    <scope>NUCLEOTIDE SEQUENCE</scope>
    <source>
        <strain evidence="2">4be13</strain>
    </source>
</reference>
<accession>A0A975GQA8</accession>
<proteinExistence type="predicted"/>
<dbReference type="Pfam" id="PF13612">
    <property type="entry name" value="DDE_Tnp_1_3"/>
    <property type="match status" value="1"/>
</dbReference>
<dbReference type="InterPro" id="IPR025668">
    <property type="entry name" value="Tnp_DDE_dom"/>
</dbReference>
<dbReference type="Proteomes" id="UP000663722">
    <property type="component" value="Chromosome"/>
</dbReference>
<keyword evidence="3" id="KW-1185">Reference proteome</keyword>
<evidence type="ECO:0000313" key="2">
    <source>
        <dbReference type="EMBL" id="QTA88753.1"/>
    </source>
</evidence>
<organism evidence="2 3">
    <name type="scientific">Desulfonema magnum</name>
    <dbReference type="NCBI Taxonomy" id="45655"/>
    <lineage>
        <taxon>Bacteria</taxon>
        <taxon>Pseudomonadati</taxon>
        <taxon>Thermodesulfobacteriota</taxon>
        <taxon>Desulfobacteria</taxon>
        <taxon>Desulfobacterales</taxon>
        <taxon>Desulfococcaceae</taxon>
        <taxon>Desulfonema</taxon>
    </lineage>
</organism>
<evidence type="ECO:0000313" key="3">
    <source>
        <dbReference type="Proteomes" id="UP000663722"/>
    </source>
</evidence>
<sequence length="248" mass="29137">MKATEDQIAAICCLTEDILRWPDHYEDPQCRMSDAEIVTTAVVAMMFFGGNFEKFRAMLRSSRHIPNMLNASWFCRRPHRIRDLFFAISVFFSEVWKNLNTDSVYLIDSFPVAVCDNIRIPHSRIYKEEECRGYNASERRYFYGLKVHMMCAGRGEPVEIFFTPGHVSDAEGLRLFAFNLPEKSIVYGDRSYNNYEIEDILRETGNIRLMPIRKKNLRRQYPPYVEYLRKKARKTVETANSLITHKTC</sequence>
<gene>
    <name evidence="2" type="ORF">dnm_048000</name>
</gene>
<feature type="domain" description="Transposase DDE" evidence="1">
    <location>
        <begin position="101"/>
        <end position="242"/>
    </location>
</feature>
<dbReference type="AlphaFoldDB" id="A0A975GQA8"/>
<dbReference type="EMBL" id="CP061800">
    <property type="protein sequence ID" value="QTA88753.1"/>
    <property type="molecule type" value="Genomic_DNA"/>
</dbReference>